<feature type="region of interest" description="Disordered" evidence="2">
    <location>
        <begin position="274"/>
        <end position="390"/>
    </location>
</feature>
<dbReference type="PANTHER" id="PTHR22639:SF3">
    <property type="entry name" value="ZINC FINGER CCHC DOMAIN-CONTAINING PROTEIN 3"/>
    <property type="match status" value="1"/>
</dbReference>
<dbReference type="InterPro" id="IPR042509">
    <property type="entry name" value="ZCCHC3"/>
</dbReference>
<evidence type="ECO:0000256" key="1">
    <source>
        <dbReference type="PROSITE-ProRule" id="PRU00047"/>
    </source>
</evidence>
<protein>
    <submittedName>
        <fullName evidence="4">Hypp5716 protein</fullName>
    </submittedName>
</protein>
<organism evidence="4 5">
    <name type="scientific">Branchiostoma lanceolatum</name>
    <name type="common">Common lancelet</name>
    <name type="synonym">Amphioxus lanceolatum</name>
    <dbReference type="NCBI Taxonomy" id="7740"/>
    <lineage>
        <taxon>Eukaryota</taxon>
        <taxon>Metazoa</taxon>
        <taxon>Chordata</taxon>
        <taxon>Cephalochordata</taxon>
        <taxon>Leptocardii</taxon>
        <taxon>Amphioxiformes</taxon>
        <taxon>Branchiostomatidae</taxon>
        <taxon>Branchiostoma</taxon>
    </lineage>
</organism>
<evidence type="ECO:0000313" key="5">
    <source>
        <dbReference type="Proteomes" id="UP000838412"/>
    </source>
</evidence>
<gene>
    <name evidence="4" type="primary">Hypp5716</name>
    <name evidence="4" type="ORF">BLAG_LOCUS3490</name>
</gene>
<keyword evidence="1" id="KW-0479">Metal-binding</keyword>
<dbReference type="EMBL" id="OV696695">
    <property type="protein sequence ID" value="CAH1239114.1"/>
    <property type="molecule type" value="Genomic_DNA"/>
</dbReference>
<dbReference type="GO" id="GO:0003723">
    <property type="term" value="F:RNA binding"/>
    <property type="evidence" value="ECO:0007669"/>
    <property type="project" value="InterPro"/>
</dbReference>
<name>A0A8J9YM47_BRALA</name>
<reference evidence="4" key="1">
    <citation type="submission" date="2022-01" db="EMBL/GenBank/DDBJ databases">
        <authorList>
            <person name="Braso-Vives M."/>
        </authorList>
    </citation>
    <scope>NUCLEOTIDE SEQUENCE</scope>
</reference>
<dbReference type="InterPro" id="IPR001878">
    <property type="entry name" value="Znf_CCHC"/>
</dbReference>
<feature type="compositionally biased region" description="Basic and acidic residues" evidence="2">
    <location>
        <begin position="278"/>
        <end position="290"/>
    </location>
</feature>
<sequence>MAAADANGDVDKLQDTSLWLSIEAKGMPKLSEFDIVEALYDSVTSELGDGSVNPEDILGAQFLAKQRTWLINFACEDAKAKAISIGRIVVNNKSYAILDFQRAGIKDKQIRISIHGIPHHISDHEVAQWVDTKADRSTTVMRHQKRNRNSDSPFQHLYSGHRFCYVSKIRESFPRYTTYSIPDPIDATSLMDVEVTIFHDGQRVNCKSCKADDHAFPDCPHRVTCHNCGKKGHIRKWCRAEKSDAPTETTRNIEQEVEVQLKAARRKATICPTNIETTHADDNQSEKEVDPCSDLVSETVESMSEVESECTDDQGREHVSREDVTSGASSTPGTQREEHYGGTHQNRPRLRSSRRTTSTAKRKDVLTPPEANKPGKLRHKDEQKRQKDIG</sequence>
<dbReference type="InterPro" id="IPR036875">
    <property type="entry name" value="Znf_CCHC_sf"/>
</dbReference>
<feature type="compositionally biased region" description="Basic and acidic residues" evidence="2">
    <location>
        <begin position="313"/>
        <end position="324"/>
    </location>
</feature>
<accession>A0A8J9YM47</accession>
<dbReference type="PANTHER" id="PTHR22639">
    <property type="entry name" value="GAG-RELATED PROTEIN"/>
    <property type="match status" value="1"/>
</dbReference>
<dbReference type="PROSITE" id="PS50158">
    <property type="entry name" value="ZF_CCHC"/>
    <property type="match status" value="1"/>
</dbReference>
<dbReference type="SMART" id="SM00343">
    <property type="entry name" value="ZnF_C2HC"/>
    <property type="match status" value="2"/>
</dbReference>
<dbReference type="GO" id="GO:0002218">
    <property type="term" value="P:activation of innate immune response"/>
    <property type="evidence" value="ECO:0007669"/>
    <property type="project" value="InterPro"/>
</dbReference>
<dbReference type="Gene3D" id="4.10.60.10">
    <property type="entry name" value="Zinc finger, CCHC-type"/>
    <property type="match status" value="1"/>
</dbReference>
<dbReference type="OrthoDB" id="10093585at2759"/>
<proteinExistence type="predicted"/>
<feature type="compositionally biased region" description="Basic and acidic residues" evidence="2">
    <location>
        <begin position="379"/>
        <end position="390"/>
    </location>
</feature>
<keyword evidence="5" id="KW-1185">Reference proteome</keyword>
<dbReference type="SUPFAM" id="SSF57756">
    <property type="entry name" value="Retrovirus zinc finger-like domains"/>
    <property type="match status" value="1"/>
</dbReference>
<evidence type="ECO:0000256" key="2">
    <source>
        <dbReference type="SAM" id="MobiDB-lite"/>
    </source>
</evidence>
<keyword evidence="1" id="KW-0862">Zinc</keyword>
<evidence type="ECO:0000259" key="3">
    <source>
        <dbReference type="PROSITE" id="PS50158"/>
    </source>
</evidence>
<feature type="domain" description="CCHC-type" evidence="3">
    <location>
        <begin position="225"/>
        <end position="239"/>
    </location>
</feature>
<dbReference type="GO" id="GO:0008270">
    <property type="term" value="F:zinc ion binding"/>
    <property type="evidence" value="ECO:0007669"/>
    <property type="project" value="UniProtKB-KW"/>
</dbReference>
<dbReference type="Proteomes" id="UP000838412">
    <property type="component" value="Chromosome 10"/>
</dbReference>
<keyword evidence="1" id="KW-0863">Zinc-finger</keyword>
<dbReference type="GO" id="GO:0003690">
    <property type="term" value="F:double-stranded DNA binding"/>
    <property type="evidence" value="ECO:0007669"/>
    <property type="project" value="InterPro"/>
</dbReference>
<evidence type="ECO:0000313" key="4">
    <source>
        <dbReference type="EMBL" id="CAH1239114.1"/>
    </source>
</evidence>
<dbReference type="AlphaFoldDB" id="A0A8J9YM47"/>